<dbReference type="InterPro" id="IPR036610">
    <property type="entry name" value="PEBP-like_sf"/>
</dbReference>
<proteinExistence type="predicted"/>
<gene>
    <name evidence="1" type="ORF">MNOR_LOCUS15576</name>
</gene>
<dbReference type="Pfam" id="PF01161">
    <property type="entry name" value="PBP"/>
    <property type="match status" value="1"/>
</dbReference>
<reference evidence="1 2" key="1">
    <citation type="submission" date="2024-05" db="EMBL/GenBank/DDBJ databases">
        <authorList>
            <person name="Wallberg A."/>
        </authorList>
    </citation>
    <scope>NUCLEOTIDE SEQUENCE [LARGE SCALE GENOMIC DNA]</scope>
</reference>
<evidence type="ECO:0000313" key="2">
    <source>
        <dbReference type="Proteomes" id="UP001497623"/>
    </source>
</evidence>
<dbReference type="Proteomes" id="UP001497623">
    <property type="component" value="Unassembled WGS sequence"/>
</dbReference>
<dbReference type="InterPro" id="IPR008914">
    <property type="entry name" value="PEBP"/>
</dbReference>
<accession>A0AAV2QPK4</accession>
<dbReference type="PANTHER" id="PTHR11362:SF147">
    <property type="entry name" value="PHOSPHATIDYLETHANOLAMINE BINDING PROTEIN"/>
    <property type="match status" value="1"/>
</dbReference>
<dbReference type="InterPro" id="IPR035810">
    <property type="entry name" value="PEBP_euk"/>
</dbReference>
<dbReference type="AlphaFoldDB" id="A0AAV2QPK4"/>
<evidence type="ECO:0008006" key="3">
    <source>
        <dbReference type="Google" id="ProtNLM"/>
    </source>
</evidence>
<dbReference type="CDD" id="cd00866">
    <property type="entry name" value="PEBP_euk"/>
    <property type="match status" value="1"/>
</dbReference>
<protein>
    <recommendedName>
        <fullName evidence="3">Phosphatidylethanolamine-binding protein</fullName>
    </recommendedName>
</protein>
<name>A0AAV2QPK4_MEGNR</name>
<evidence type="ECO:0000313" key="1">
    <source>
        <dbReference type="EMBL" id="CAL4096130.1"/>
    </source>
</evidence>
<feature type="non-terminal residue" evidence="1">
    <location>
        <position position="1"/>
    </location>
</feature>
<dbReference type="EMBL" id="CAXKWB010009802">
    <property type="protein sequence ID" value="CAL4096130.1"/>
    <property type="molecule type" value="Genomic_DNA"/>
</dbReference>
<dbReference type="SUPFAM" id="SSF49777">
    <property type="entry name" value="PEBP-like"/>
    <property type="match status" value="1"/>
</dbReference>
<organism evidence="1 2">
    <name type="scientific">Meganyctiphanes norvegica</name>
    <name type="common">Northern krill</name>
    <name type="synonym">Thysanopoda norvegica</name>
    <dbReference type="NCBI Taxonomy" id="48144"/>
    <lineage>
        <taxon>Eukaryota</taxon>
        <taxon>Metazoa</taxon>
        <taxon>Ecdysozoa</taxon>
        <taxon>Arthropoda</taxon>
        <taxon>Crustacea</taxon>
        <taxon>Multicrustacea</taxon>
        <taxon>Malacostraca</taxon>
        <taxon>Eumalacostraca</taxon>
        <taxon>Eucarida</taxon>
        <taxon>Euphausiacea</taxon>
        <taxon>Euphausiidae</taxon>
        <taxon>Meganyctiphanes</taxon>
    </lineage>
</organism>
<comment type="caution">
    <text evidence="1">The sequence shown here is derived from an EMBL/GenBank/DDBJ whole genome shotgun (WGS) entry which is preliminary data.</text>
</comment>
<sequence length="194" mass="22265">LLCHWCQCYRPTFEIMEEHKVVPEVVDNVPPHLLQVEFRGKKLSPGDVMTPTSVADPPTHLSWPTHPDKLYTLVMTDPDAKRATEPVFKNFGHWLVVNIPNCDVAKGQAIAAYLGSGPPKGQPLHRYVYLVYEQPNKLNCDEPFMPNTSPVNRRGFDVRQFAEKYKLKLLAGNFYQAEYDEYCDVLHRQLGLIR</sequence>
<keyword evidence="2" id="KW-1185">Reference proteome</keyword>
<dbReference type="PANTHER" id="PTHR11362">
    <property type="entry name" value="PHOSPHATIDYLETHANOLAMINE-BINDING PROTEIN"/>
    <property type="match status" value="1"/>
</dbReference>
<dbReference type="Gene3D" id="3.90.280.10">
    <property type="entry name" value="PEBP-like"/>
    <property type="match status" value="1"/>
</dbReference>